<sequence length="270" mass="29791">MIHGKRIVVVLPAYNAARTLRQTYEELPHEIVDHVILVDDASQDETTALARQLGITTFVHPSNLGYGGNQKTCYREALRYGADVVIMVHPDYQYTPALVTAMASMVAKGIYDTVLGSRMLGKSALTGGMPRYKYVANRFLTLIENIVLSRKLSEYHTGYRAFSRAVLESLPLEENSNDFVFDNEMLAQIVAFGFQIGEVSCPTRYFGEASSISFPRAVRYGMGVLGVCAKYRLHRWGIARFPIFEPGGRKLALAAAPVPSRASADSSRGG</sequence>
<accession>A0A538SFX9</accession>
<reference evidence="2 3" key="1">
    <citation type="journal article" date="2019" name="Nat. Microbiol.">
        <title>Mediterranean grassland soil C-N compound turnover is dependent on rainfall and depth, and is mediated by genomically divergent microorganisms.</title>
        <authorList>
            <person name="Diamond S."/>
            <person name="Andeer P.F."/>
            <person name="Li Z."/>
            <person name="Crits-Christoph A."/>
            <person name="Burstein D."/>
            <person name="Anantharaman K."/>
            <person name="Lane K.R."/>
            <person name="Thomas B.C."/>
            <person name="Pan C."/>
            <person name="Northen T.R."/>
            <person name="Banfield J.F."/>
        </authorList>
    </citation>
    <scope>NUCLEOTIDE SEQUENCE [LARGE SCALE GENOMIC DNA]</scope>
    <source>
        <strain evidence="2">WS_1</strain>
    </source>
</reference>
<protein>
    <submittedName>
        <fullName evidence="2">Glycosyltransferase family 2 protein</fullName>
    </submittedName>
</protein>
<dbReference type="CDD" id="cd04179">
    <property type="entry name" value="DPM_DPG-synthase_like"/>
    <property type="match status" value="1"/>
</dbReference>
<dbReference type="SUPFAM" id="SSF53448">
    <property type="entry name" value="Nucleotide-diphospho-sugar transferases"/>
    <property type="match status" value="1"/>
</dbReference>
<keyword evidence="2" id="KW-0808">Transferase</keyword>
<dbReference type="InterPro" id="IPR001173">
    <property type="entry name" value="Glyco_trans_2-like"/>
</dbReference>
<evidence type="ECO:0000313" key="3">
    <source>
        <dbReference type="Proteomes" id="UP000316292"/>
    </source>
</evidence>
<dbReference type="Proteomes" id="UP000316292">
    <property type="component" value="Unassembled WGS sequence"/>
</dbReference>
<dbReference type="InterPro" id="IPR050256">
    <property type="entry name" value="Glycosyltransferase_2"/>
</dbReference>
<proteinExistence type="predicted"/>
<organism evidence="2 3">
    <name type="scientific">Eiseniibacteriota bacterium</name>
    <dbReference type="NCBI Taxonomy" id="2212470"/>
    <lineage>
        <taxon>Bacteria</taxon>
        <taxon>Candidatus Eiseniibacteriota</taxon>
    </lineage>
</organism>
<dbReference type="Pfam" id="PF00535">
    <property type="entry name" value="Glycos_transf_2"/>
    <property type="match status" value="1"/>
</dbReference>
<dbReference type="InterPro" id="IPR029044">
    <property type="entry name" value="Nucleotide-diphossugar_trans"/>
</dbReference>
<dbReference type="Gene3D" id="3.90.550.10">
    <property type="entry name" value="Spore Coat Polysaccharide Biosynthesis Protein SpsA, Chain A"/>
    <property type="match status" value="1"/>
</dbReference>
<evidence type="ECO:0000259" key="1">
    <source>
        <dbReference type="Pfam" id="PF00535"/>
    </source>
</evidence>
<feature type="domain" description="Glycosyltransferase 2-like" evidence="1">
    <location>
        <begin position="9"/>
        <end position="169"/>
    </location>
</feature>
<gene>
    <name evidence="2" type="ORF">E6K71_02960</name>
</gene>
<comment type="caution">
    <text evidence="2">The sequence shown here is derived from an EMBL/GenBank/DDBJ whole genome shotgun (WGS) entry which is preliminary data.</text>
</comment>
<dbReference type="PANTHER" id="PTHR48090:SF7">
    <property type="entry name" value="RFBJ PROTEIN"/>
    <property type="match status" value="1"/>
</dbReference>
<dbReference type="PANTHER" id="PTHR48090">
    <property type="entry name" value="UNDECAPRENYL-PHOSPHATE 4-DEOXY-4-FORMAMIDO-L-ARABINOSE TRANSFERASE-RELATED"/>
    <property type="match status" value="1"/>
</dbReference>
<evidence type="ECO:0000313" key="2">
    <source>
        <dbReference type="EMBL" id="TMQ50284.1"/>
    </source>
</evidence>
<dbReference type="AlphaFoldDB" id="A0A538SFX9"/>
<dbReference type="EMBL" id="VBOR01000037">
    <property type="protein sequence ID" value="TMQ50284.1"/>
    <property type="molecule type" value="Genomic_DNA"/>
</dbReference>
<dbReference type="GO" id="GO:0016740">
    <property type="term" value="F:transferase activity"/>
    <property type="evidence" value="ECO:0007669"/>
    <property type="project" value="UniProtKB-KW"/>
</dbReference>
<name>A0A538SFX9_UNCEI</name>